<comment type="caution">
    <text evidence="1">The sequence shown here is derived from an EMBL/GenBank/DDBJ whole genome shotgun (WGS) entry which is preliminary data.</text>
</comment>
<sequence>MLVYGKGLWGRKDSTFYDSPTASVPLSSPILGALSYARTKLLPSPKRIKSSEFATDLEGCSEDSFEPYAEIDECIAYADAFRDRRNDARVVVEAEEVIVKVTYETLGDLVLRFHDHTIKIPVHRVHAIEGIQRDQGHRIISTIQQSIDILERIGELERVNMRIRDIMDIAS</sequence>
<evidence type="ECO:0000313" key="1">
    <source>
        <dbReference type="EMBL" id="GEU56149.1"/>
    </source>
</evidence>
<dbReference type="EMBL" id="BKCJ010003615">
    <property type="protein sequence ID" value="GEU56149.1"/>
    <property type="molecule type" value="Genomic_DNA"/>
</dbReference>
<gene>
    <name evidence="1" type="ORF">Tci_028127</name>
</gene>
<reference evidence="1" key="1">
    <citation type="journal article" date="2019" name="Sci. Rep.">
        <title>Draft genome of Tanacetum cinerariifolium, the natural source of mosquito coil.</title>
        <authorList>
            <person name="Yamashiro T."/>
            <person name="Shiraishi A."/>
            <person name="Satake H."/>
            <person name="Nakayama K."/>
        </authorList>
    </citation>
    <scope>NUCLEOTIDE SEQUENCE</scope>
</reference>
<organism evidence="1">
    <name type="scientific">Tanacetum cinerariifolium</name>
    <name type="common">Dalmatian daisy</name>
    <name type="synonym">Chrysanthemum cinerariifolium</name>
    <dbReference type="NCBI Taxonomy" id="118510"/>
    <lineage>
        <taxon>Eukaryota</taxon>
        <taxon>Viridiplantae</taxon>
        <taxon>Streptophyta</taxon>
        <taxon>Embryophyta</taxon>
        <taxon>Tracheophyta</taxon>
        <taxon>Spermatophyta</taxon>
        <taxon>Magnoliopsida</taxon>
        <taxon>eudicotyledons</taxon>
        <taxon>Gunneridae</taxon>
        <taxon>Pentapetalae</taxon>
        <taxon>asterids</taxon>
        <taxon>campanulids</taxon>
        <taxon>Asterales</taxon>
        <taxon>Asteraceae</taxon>
        <taxon>Asteroideae</taxon>
        <taxon>Anthemideae</taxon>
        <taxon>Anthemidinae</taxon>
        <taxon>Tanacetum</taxon>
    </lineage>
</organism>
<proteinExistence type="predicted"/>
<dbReference type="AlphaFoldDB" id="A0A6L2L4I4"/>
<accession>A0A6L2L4I4</accession>
<name>A0A6L2L4I4_TANCI</name>
<protein>
    <submittedName>
        <fullName evidence="1">Uncharacterized protein</fullName>
    </submittedName>
</protein>